<comment type="caution">
    <text evidence="2">The sequence shown here is derived from an EMBL/GenBank/DDBJ whole genome shotgun (WGS) entry which is preliminary data.</text>
</comment>
<evidence type="ECO:0000313" key="3">
    <source>
        <dbReference type="Proteomes" id="UP000649617"/>
    </source>
</evidence>
<feature type="region of interest" description="Disordered" evidence="1">
    <location>
        <begin position="458"/>
        <end position="483"/>
    </location>
</feature>
<organism evidence="2 3">
    <name type="scientific">Symbiodinium pilosum</name>
    <name type="common">Dinoflagellate</name>
    <dbReference type="NCBI Taxonomy" id="2952"/>
    <lineage>
        <taxon>Eukaryota</taxon>
        <taxon>Sar</taxon>
        <taxon>Alveolata</taxon>
        <taxon>Dinophyceae</taxon>
        <taxon>Suessiales</taxon>
        <taxon>Symbiodiniaceae</taxon>
        <taxon>Symbiodinium</taxon>
    </lineage>
</organism>
<dbReference type="AlphaFoldDB" id="A0A812NZ67"/>
<evidence type="ECO:0000256" key="1">
    <source>
        <dbReference type="SAM" id="MobiDB-lite"/>
    </source>
</evidence>
<keyword evidence="3" id="KW-1185">Reference proteome</keyword>
<feature type="region of interest" description="Disordered" evidence="1">
    <location>
        <begin position="205"/>
        <end position="226"/>
    </location>
</feature>
<name>A0A812NZ67_SYMPI</name>
<feature type="compositionally biased region" description="Polar residues" evidence="1">
    <location>
        <begin position="279"/>
        <end position="289"/>
    </location>
</feature>
<feature type="region of interest" description="Disordered" evidence="1">
    <location>
        <begin position="249"/>
        <end position="330"/>
    </location>
</feature>
<feature type="region of interest" description="Disordered" evidence="1">
    <location>
        <begin position="357"/>
        <end position="378"/>
    </location>
</feature>
<gene>
    <name evidence="2" type="ORF">SPIL2461_LOCUS7804</name>
</gene>
<accession>A0A812NZ67</accession>
<feature type="compositionally biased region" description="Acidic residues" evidence="1">
    <location>
        <begin position="1"/>
        <end position="11"/>
    </location>
</feature>
<protein>
    <submittedName>
        <fullName evidence="2">Uncharacterized protein</fullName>
    </submittedName>
</protein>
<dbReference type="EMBL" id="CAJNIZ010012441">
    <property type="protein sequence ID" value="CAE7334150.1"/>
    <property type="molecule type" value="Genomic_DNA"/>
</dbReference>
<sequence length="766" mass="84016">MKKPDEDDFGVPDDVPAFSSAGSTRGSRSGRQGQSKASSSAGAEKLKLCAYHDCDLDCKAGRRHCAHHHRHLDNCRNQVLKVKGPEACKKWVERCKDIEFANTQVEYMAKLSISLPMFAHNPLIDFVQWEQKFGVLVERKEAAVTKPFEETQWVIEQVNVYGRDKKEMQDEWKVKIAGPWKRDNNGYKGALRLWLPAGEYEETGTTQFAQGSSTETSKGKKAPKASEVEAFRAHAMEVGFDLSHPFFNGGGHESGVLEPEEIGHDQPAGSGGDDPADQRVSSTQSTPTKPTLKRKGASDKLDASEEEGEVDAKSRKSTASGKKRKTSNIASQRAAMFDSLSKQLALKSTSIKTKIEEAKTAQAKEKQSPPPRNATDQTTRKLYNEALLKCLTLGKAWFSASDVSAEVSEHNKQMEAQNEGDKKVDINAKDTLPEQCPASLKKCATDVTKHIAGLAAAVEREEKKRKEKEQKDAEAKHLEQSRAKLKQAQADGAGMAAVFKLGTDGVQAMKILESNSISSDADLSLPFVLRKSSHLQAWTSQPILLQTMTNFGARYKKTAGFDVTGKVTMPYVARAGKEVTEKFFADVVSPVQEKIVDISEFAPGWMGTSWMYGLSPKTSFAGLSPNSAAFLKVLLYGELDMYCLGVADVLDAFKSAKLSIPKTSAELEQALEALDESSWKSLGVKPFHHKLVREDIVYVPTGHVLLERTGASTMIYGARKSFIVAGESAIKNYGACVTLQEKEGKNVVKMKQVVEALSKHGQNAEK</sequence>
<feature type="compositionally biased region" description="Basic and acidic residues" evidence="1">
    <location>
        <begin position="458"/>
        <end position="482"/>
    </location>
</feature>
<feature type="compositionally biased region" description="Basic and acidic residues" evidence="1">
    <location>
        <begin position="357"/>
        <end position="367"/>
    </location>
</feature>
<reference evidence="2" key="1">
    <citation type="submission" date="2021-02" db="EMBL/GenBank/DDBJ databases">
        <authorList>
            <person name="Dougan E. K."/>
            <person name="Rhodes N."/>
            <person name="Thang M."/>
            <person name="Chan C."/>
        </authorList>
    </citation>
    <scope>NUCLEOTIDE SEQUENCE</scope>
</reference>
<proteinExistence type="predicted"/>
<feature type="compositionally biased region" description="Polar residues" evidence="1">
    <location>
        <begin position="205"/>
        <end position="216"/>
    </location>
</feature>
<evidence type="ECO:0000313" key="2">
    <source>
        <dbReference type="EMBL" id="CAE7334150.1"/>
    </source>
</evidence>
<dbReference type="OrthoDB" id="6130531at2759"/>
<feature type="compositionally biased region" description="Low complexity" evidence="1">
    <location>
        <begin position="17"/>
        <end position="39"/>
    </location>
</feature>
<dbReference type="Proteomes" id="UP000649617">
    <property type="component" value="Unassembled WGS sequence"/>
</dbReference>
<feature type="region of interest" description="Disordered" evidence="1">
    <location>
        <begin position="1"/>
        <end position="39"/>
    </location>
</feature>